<feature type="domain" description="Type II methyltransferase M.TaqI-like" evidence="6">
    <location>
        <begin position="220"/>
        <end position="390"/>
    </location>
</feature>
<sequence>MTRRTTPPDWVALSSPRLNRPLVPSVERIAKPIRDYAETLAQAVSHDRFEDLYAPDRQGLGFTLQPDERGRRTAWALIGQWLVAYSVGHPTAAAGLAAAHEWFWNGNDIADTIAVPNAVVPLPPDTPAVEVRALLPYLLDSMAAATRRDVLNARSTVEQRAIRKKAGVYYTPGDVAHLMVDRALSATTQDHELWLDPAHGSGVFLRAVLSACLDDGVRDCLYGVDLDPMAAETTSFVLTSEDLHLRTQGSAPWHRWHHFRRNLATGDALLIDAAHIRHPPDWEKPTLHEPGRPLGYRDPWRLEAAFPEIAGRGFSRVVANPPYAALQPTASTFHIPSLHPVTGASTAADISPIFVELAAAVLTDDGALAVVTPLSEVTSTRAPFPQLRQHLAAMPGSVEFLAFDRVPDALFGDDIKTRNAIIHVDKAATPGIAVSPLYRWTSKTRHRALAEIPTVPVADVPGVPVSLPKVSTDWEHDLYLACLRHTRRVDSWLTRRTAQPLDRIQRPAAHATSDVVAVAPTAYNFLGVTRDPYRAVTDGHDSKNPLSILQFRSEAHASAAYAVLCSRVAFWLWHVTGDGFHVTTTLTRLCPVPNEAGAVFNALVELGDRLWKEALQQPAVSTNRGRTTVTYPTWGHGDLLDSIDEQVLSLVGCPSTTSLADWHESLVVVDPDSDRRNIIRRNTL</sequence>
<dbReference type="AlphaFoldDB" id="A0A4P7IE30"/>
<dbReference type="OrthoDB" id="4280289at2"/>
<dbReference type="Proteomes" id="UP000294853">
    <property type="component" value="Chromosome"/>
</dbReference>
<reference evidence="7 8" key="1">
    <citation type="submission" date="2019-03" db="EMBL/GenBank/DDBJ databases">
        <title>Three New Species of Nocardioides, Nocardioides euryhalodurans sp. nov., Nocardioides seonyuensis sp. nov. and Nocardioides eburneoflavus sp. nov. Iolated from Soil.</title>
        <authorList>
            <person name="Roh S.G."/>
            <person name="Lee C."/>
            <person name="Kim M.-K."/>
            <person name="Kim S.B."/>
        </authorList>
    </citation>
    <scope>NUCLEOTIDE SEQUENCE [LARGE SCALE GENOMIC DNA]</scope>
    <source>
        <strain evidence="7 8">MMS17-SY207-3</strain>
    </source>
</reference>
<evidence type="ECO:0000313" key="7">
    <source>
        <dbReference type="EMBL" id="QBX55446.1"/>
    </source>
</evidence>
<dbReference type="GO" id="GO:0009007">
    <property type="term" value="F:site-specific DNA-methyltransferase (adenine-specific) activity"/>
    <property type="evidence" value="ECO:0007669"/>
    <property type="project" value="UniProtKB-EC"/>
</dbReference>
<evidence type="ECO:0000256" key="1">
    <source>
        <dbReference type="ARBA" id="ARBA00011900"/>
    </source>
</evidence>
<comment type="catalytic activity">
    <reaction evidence="5">
        <text>a 2'-deoxyadenosine in DNA + S-adenosyl-L-methionine = an N(6)-methyl-2'-deoxyadenosine in DNA + S-adenosyl-L-homocysteine + H(+)</text>
        <dbReference type="Rhea" id="RHEA:15197"/>
        <dbReference type="Rhea" id="RHEA-COMP:12418"/>
        <dbReference type="Rhea" id="RHEA-COMP:12419"/>
        <dbReference type="ChEBI" id="CHEBI:15378"/>
        <dbReference type="ChEBI" id="CHEBI:57856"/>
        <dbReference type="ChEBI" id="CHEBI:59789"/>
        <dbReference type="ChEBI" id="CHEBI:90615"/>
        <dbReference type="ChEBI" id="CHEBI:90616"/>
        <dbReference type="EC" id="2.1.1.72"/>
    </reaction>
</comment>
<evidence type="ECO:0000259" key="6">
    <source>
        <dbReference type="Pfam" id="PF07669"/>
    </source>
</evidence>
<dbReference type="PRINTS" id="PR00507">
    <property type="entry name" value="N12N6MTFRASE"/>
</dbReference>
<evidence type="ECO:0000256" key="3">
    <source>
        <dbReference type="ARBA" id="ARBA00022679"/>
    </source>
</evidence>
<dbReference type="InterPro" id="IPR029063">
    <property type="entry name" value="SAM-dependent_MTases_sf"/>
</dbReference>
<dbReference type="Pfam" id="PF07669">
    <property type="entry name" value="Eco57I"/>
    <property type="match status" value="1"/>
</dbReference>
<dbReference type="SUPFAM" id="SSF53335">
    <property type="entry name" value="S-adenosyl-L-methionine-dependent methyltransferases"/>
    <property type="match status" value="1"/>
</dbReference>
<gene>
    <name evidence="7" type="ORF">EXE58_08255</name>
</gene>
<dbReference type="RefSeq" id="WP_135267437.1">
    <property type="nucleotide sequence ID" value="NZ_CP038436.1"/>
</dbReference>
<evidence type="ECO:0000256" key="5">
    <source>
        <dbReference type="ARBA" id="ARBA00047942"/>
    </source>
</evidence>
<dbReference type="InterPro" id="IPR011639">
    <property type="entry name" value="MethylTrfase_TaqI-like_dom"/>
</dbReference>
<keyword evidence="4" id="KW-0949">S-adenosyl-L-methionine</keyword>
<dbReference type="GO" id="GO:0032259">
    <property type="term" value="P:methylation"/>
    <property type="evidence" value="ECO:0007669"/>
    <property type="project" value="UniProtKB-KW"/>
</dbReference>
<organism evidence="7 8">
    <name type="scientific">Nocardioides seonyuensis</name>
    <dbReference type="NCBI Taxonomy" id="2518371"/>
    <lineage>
        <taxon>Bacteria</taxon>
        <taxon>Bacillati</taxon>
        <taxon>Actinomycetota</taxon>
        <taxon>Actinomycetes</taxon>
        <taxon>Propionibacteriales</taxon>
        <taxon>Nocardioidaceae</taxon>
        <taxon>Nocardioides</taxon>
    </lineage>
</organism>
<dbReference type="EC" id="2.1.1.72" evidence="1"/>
<dbReference type="InterPro" id="IPR050953">
    <property type="entry name" value="N4_N6_ade-DNA_methylase"/>
</dbReference>
<protein>
    <recommendedName>
        <fullName evidence="1">site-specific DNA-methyltransferase (adenine-specific)</fullName>
        <ecNumber evidence="1">2.1.1.72</ecNumber>
    </recommendedName>
</protein>
<evidence type="ECO:0000256" key="4">
    <source>
        <dbReference type="ARBA" id="ARBA00022691"/>
    </source>
</evidence>
<keyword evidence="8" id="KW-1185">Reference proteome</keyword>
<evidence type="ECO:0000313" key="8">
    <source>
        <dbReference type="Proteomes" id="UP000294853"/>
    </source>
</evidence>
<accession>A0A4P7IE30</accession>
<evidence type="ECO:0000256" key="2">
    <source>
        <dbReference type="ARBA" id="ARBA00022603"/>
    </source>
</evidence>
<dbReference type="Gene3D" id="3.40.50.150">
    <property type="entry name" value="Vaccinia Virus protein VP39"/>
    <property type="match status" value="1"/>
</dbReference>
<dbReference type="PANTHER" id="PTHR33841">
    <property type="entry name" value="DNA METHYLTRANSFERASE YEEA-RELATED"/>
    <property type="match status" value="1"/>
</dbReference>
<dbReference type="KEGG" id="nsn:EXE58_08255"/>
<dbReference type="EMBL" id="CP038436">
    <property type="protein sequence ID" value="QBX55446.1"/>
    <property type="molecule type" value="Genomic_DNA"/>
</dbReference>
<dbReference type="PANTHER" id="PTHR33841:SF1">
    <property type="entry name" value="DNA METHYLTRANSFERASE A"/>
    <property type="match status" value="1"/>
</dbReference>
<name>A0A4P7IE30_9ACTN</name>
<keyword evidence="3" id="KW-0808">Transferase</keyword>
<dbReference type="GO" id="GO:0006304">
    <property type="term" value="P:DNA modification"/>
    <property type="evidence" value="ECO:0007669"/>
    <property type="project" value="InterPro"/>
</dbReference>
<keyword evidence="2" id="KW-0489">Methyltransferase</keyword>
<proteinExistence type="predicted"/>